<reference evidence="2" key="1">
    <citation type="journal article" date="2023" name="Insect Mol. Biol.">
        <title>Genome sequencing provides insights into the evolution of gene families encoding plant cell wall-degrading enzymes in longhorned beetles.</title>
        <authorList>
            <person name="Shin N.R."/>
            <person name="Okamura Y."/>
            <person name="Kirsch R."/>
            <person name="Pauchet Y."/>
        </authorList>
    </citation>
    <scope>NUCLEOTIDE SEQUENCE</scope>
    <source>
        <strain evidence="2">MMC_N1</strain>
    </source>
</reference>
<organism evidence="2 3">
    <name type="scientific">Molorchus minor</name>
    <dbReference type="NCBI Taxonomy" id="1323400"/>
    <lineage>
        <taxon>Eukaryota</taxon>
        <taxon>Metazoa</taxon>
        <taxon>Ecdysozoa</taxon>
        <taxon>Arthropoda</taxon>
        <taxon>Hexapoda</taxon>
        <taxon>Insecta</taxon>
        <taxon>Pterygota</taxon>
        <taxon>Neoptera</taxon>
        <taxon>Endopterygota</taxon>
        <taxon>Coleoptera</taxon>
        <taxon>Polyphaga</taxon>
        <taxon>Cucujiformia</taxon>
        <taxon>Chrysomeloidea</taxon>
        <taxon>Cerambycidae</taxon>
        <taxon>Lamiinae</taxon>
        <taxon>Monochamini</taxon>
        <taxon>Molorchus</taxon>
    </lineage>
</organism>
<dbReference type="InterPro" id="IPR046804">
    <property type="entry name" value="DNA-PKcs_N"/>
</dbReference>
<keyword evidence="3" id="KW-1185">Reference proteome</keyword>
<feature type="domain" description="DNA-PKcs N-terminal" evidence="1">
    <location>
        <begin position="1"/>
        <end position="113"/>
    </location>
</feature>
<sequence>MVQYKDELLISCLQVLLECPVVVIQDMLPACITPFLTIFSVGRSFLPLAEMGLNTLEYWQDNINSNDFELLLTKVVPSLDSYLKSKSLKGQASKNIAEKRRKTVQALKKRRVLLELEPELNIMAIYHCIEKIFTLKITLPYDDLHLDIHLDSLVMRVINLALYCSDRKTRITACELLQGIVIVFLGRAKPMSQSGLSGVRWLTENNGNAFASAWL</sequence>
<evidence type="ECO:0000313" key="2">
    <source>
        <dbReference type="EMBL" id="KAJ8973603.1"/>
    </source>
</evidence>
<dbReference type="Pfam" id="PF20500">
    <property type="entry name" value="DNA-PKcs_N"/>
    <property type="match status" value="1"/>
</dbReference>
<name>A0ABQ9J6J8_9CUCU</name>
<gene>
    <name evidence="2" type="ORF">NQ317_010040</name>
</gene>
<dbReference type="EMBL" id="JAPWTJ010001145">
    <property type="protein sequence ID" value="KAJ8973603.1"/>
    <property type="molecule type" value="Genomic_DNA"/>
</dbReference>
<proteinExistence type="predicted"/>
<protein>
    <recommendedName>
        <fullName evidence="1">DNA-PKcs N-terminal domain-containing protein</fullName>
    </recommendedName>
</protein>
<accession>A0ABQ9J6J8</accession>
<dbReference type="Proteomes" id="UP001162164">
    <property type="component" value="Unassembled WGS sequence"/>
</dbReference>
<evidence type="ECO:0000259" key="1">
    <source>
        <dbReference type="Pfam" id="PF20500"/>
    </source>
</evidence>
<comment type="caution">
    <text evidence="2">The sequence shown here is derived from an EMBL/GenBank/DDBJ whole genome shotgun (WGS) entry which is preliminary data.</text>
</comment>
<evidence type="ECO:0000313" key="3">
    <source>
        <dbReference type="Proteomes" id="UP001162164"/>
    </source>
</evidence>